<dbReference type="Gene3D" id="3.40.50.720">
    <property type="entry name" value="NAD(P)-binding Rossmann-like Domain"/>
    <property type="match status" value="1"/>
</dbReference>
<dbReference type="PANTHER" id="PTHR42760">
    <property type="entry name" value="SHORT-CHAIN DEHYDROGENASES/REDUCTASES FAMILY MEMBER"/>
    <property type="match status" value="1"/>
</dbReference>
<dbReference type="GO" id="GO:0016616">
    <property type="term" value="F:oxidoreductase activity, acting on the CH-OH group of donors, NAD or NADP as acceptor"/>
    <property type="evidence" value="ECO:0007669"/>
    <property type="project" value="UniProtKB-ARBA"/>
</dbReference>
<dbReference type="PANTHER" id="PTHR42760:SF40">
    <property type="entry name" value="3-OXOACYL-[ACYL-CARRIER-PROTEIN] REDUCTASE, CHLOROPLASTIC"/>
    <property type="match status" value="1"/>
</dbReference>
<dbReference type="SMART" id="SM00822">
    <property type="entry name" value="PKS_KR"/>
    <property type="match status" value="1"/>
</dbReference>
<dbReference type="SUPFAM" id="SSF51735">
    <property type="entry name" value="NAD(P)-binding Rossmann-fold domains"/>
    <property type="match status" value="1"/>
</dbReference>
<name>X1HBJ5_9ZZZZ</name>
<dbReference type="GO" id="GO:0030497">
    <property type="term" value="P:fatty acid elongation"/>
    <property type="evidence" value="ECO:0007669"/>
    <property type="project" value="TreeGrafter"/>
</dbReference>
<evidence type="ECO:0000256" key="1">
    <source>
        <dbReference type="ARBA" id="ARBA00006484"/>
    </source>
</evidence>
<comment type="caution">
    <text evidence="3">The sequence shown here is derived from an EMBL/GenBank/DDBJ whole genome shotgun (WGS) entry which is preliminary data.</text>
</comment>
<dbReference type="InterPro" id="IPR036291">
    <property type="entry name" value="NAD(P)-bd_dom_sf"/>
</dbReference>
<gene>
    <name evidence="3" type="ORF">S03H2_23112</name>
</gene>
<dbReference type="Pfam" id="PF00106">
    <property type="entry name" value="adh_short"/>
    <property type="match status" value="1"/>
</dbReference>
<organism evidence="3">
    <name type="scientific">marine sediment metagenome</name>
    <dbReference type="NCBI Taxonomy" id="412755"/>
    <lineage>
        <taxon>unclassified sequences</taxon>
        <taxon>metagenomes</taxon>
        <taxon>ecological metagenomes</taxon>
    </lineage>
</organism>
<dbReference type="EMBL" id="BARU01012569">
    <property type="protein sequence ID" value="GAH42683.1"/>
    <property type="molecule type" value="Genomic_DNA"/>
</dbReference>
<feature type="non-terminal residue" evidence="3">
    <location>
        <position position="215"/>
    </location>
</feature>
<proteinExistence type="inferred from homology"/>
<sequence length="215" mass="23401">MGKLDRRVAIITGGSIGIGRNIALEFAKEGAEVVISSRNMAKLEKVVEEIKALGGHSLAIATDVSVAEQVRSMVKQTVDKFGRIDILVNNAGILRSATLLEMTEQDWDEVLDINLKGVFLCTQAVARYMMEQRYGKIINISSIAGRGGGLDSWANYCVSKAAVIQLTKSSAFELAPYGINVNAIAPGAIPTTDIDQRERTPEQFKQFVEQRKTVA</sequence>
<dbReference type="InterPro" id="IPR057326">
    <property type="entry name" value="KR_dom"/>
</dbReference>
<dbReference type="FunFam" id="3.40.50.720:FF:000084">
    <property type="entry name" value="Short-chain dehydrogenase reductase"/>
    <property type="match status" value="1"/>
</dbReference>
<feature type="domain" description="Ketoreductase" evidence="2">
    <location>
        <begin position="7"/>
        <end position="187"/>
    </location>
</feature>
<dbReference type="PRINTS" id="PR00080">
    <property type="entry name" value="SDRFAMILY"/>
</dbReference>
<reference evidence="3" key="1">
    <citation type="journal article" date="2014" name="Front. Microbiol.">
        <title>High frequency of phylogenetically diverse reductive dehalogenase-homologous genes in deep subseafloor sedimentary metagenomes.</title>
        <authorList>
            <person name="Kawai M."/>
            <person name="Futagami T."/>
            <person name="Toyoda A."/>
            <person name="Takaki Y."/>
            <person name="Nishi S."/>
            <person name="Hori S."/>
            <person name="Arai W."/>
            <person name="Tsubouchi T."/>
            <person name="Morono Y."/>
            <person name="Uchiyama I."/>
            <person name="Ito T."/>
            <person name="Fujiyama A."/>
            <person name="Inagaki F."/>
            <person name="Takami H."/>
        </authorList>
    </citation>
    <scope>NUCLEOTIDE SEQUENCE</scope>
    <source>
        <strain evidence="3">Expedition CK06-06</strain>
    </source>
</reference>
<evidence type="ECO:0000313" key="3">
    <source>
        <dbReference type="EMBL" id="GAH42683.1"/>
    </source>
</evidence>
<dbReference type="InterPro" id="IPR002347">
    <property type="entry name" value="SDR_fam"/>
</dbReference>
<protein>
    <recommendedName>
        <fullName evidence="2">Ketoreductase domain-containing protein</fullName>
    </recommendedName>
</protein>
<evidence type="ECO:0000259" key="2">
    <source>
        <dbReference type="SMART" id="SM00822"/>
    </source>
</evidence>
<dbReference type="PRINTS" id="PR00081">
    <property type="entry name" value="GDHRDH"/>
</dbReference>
<dbReference type="AlphaFoldDB" id="X1HBJ5"/>
<comment type="similarity">
    <text evidence="1">Belongs to the short-chain dehydrogenases/reductases (SDR) family.</text>
</comment>
<accession>X1HBJ5</accession>